<organism evidence="2">
    <name type="scientific">hydrothermal vent metagenome</name>
    <dbReference type="NCBI Taxonomy" id="652676"/>
    <lineage>
        <taxon>unclassified sequences</taxon>
        <taxon>metagenomes</taxon>
        <taxon>ecological metagenomes</taxon>
    </lineage>
</organism>
<feature type="region of interest" description="Disordered" evidence="1">
    <location>
        <begin position="134"/>
        <end position="171"/>
    </location>
</feature>
<evidence type="ECO:0008006" key="3">
    <source>
        <dbReference type="Google" id="ProtNLM"/>
    </source>
</evidence>
<name>A0A3B0QVN5_9ZZZZ</name>
<evidence type="ECO:0000313" key="2">
    <source>
        <dbReference type="EMBL" id="VAV84169.1"/>
    </source>
</evidence>
<evidence type="ECO:0000256" key="1">
    <source>
        <dbReference type="SAM" id="MobiDB-lite"/>
    </source>
</evidence>
<feature type="compositionally biased region" description="Basic residues" evidence="1">
    <location>
        <begin position="150"/>
        <end position="171"/>
    </location>
</feature>
<accession>A0A3B0QVN5</accession>
<dbReference type="EMBL" id="UOEA01000060">
    <property type="protein sequence ID" value="VAV84169.1"/>
    <property type="molecule type" value="Genomic_DNA"/>
</dbReference>
<dbReference type="PANTHER" id="PTHR34547:SF1">
    <property type="entry name" value="YACP-LIKE NYN DOMAIN PROTEIN"/>
    <property type="match status" value="1"/>
</dbReference>
<dbReference type="InterPro" id="IPR010298">
    <property type="entry name" value="YacP-like"/>
</dbReference>
<sequence length="171" mass="19077">MALRIAIDGYNLIGASSGIGLHVPDIEQAREELIERLITYKRLKGLSITVVFDGIRSGYLSRNQEVREGVKVIYSRHGEEADYVLKQMVAEQGSGLTIVTSDRDIARFVEDKSAVVIPSSEFAELLAQCELMDTKGGDGDDDDYDDGRQKKGPAFRASKKDRKKKQRIKKL</sequence>
<reference evidence="2" key="1">
    <citation type="submission" date="2018-06" db="EMBL/GenBank/DDBJ databases">
        <authorList>
            <person name="Zhirakovskaya E."/>
        </authorList>
    </citation>
    <scope>NUCLEOTIDE SEQUENCE</scope>
</reference>
<dbReference type="PANTHER" id="PTHR34547">
    <property type="entry name" value="YACP-LIKE NYN DOMAIN PROTEIN"/>
    <property type="match status" value="1"/>
</dbReference>
<protein>
    <recommendedName>
        <fullName evidence="3">NYN domain-containing protein</fullName>
    </recommendedName>
</protein>
<dbReference type="Pfam" id="PF05991">
    <property type="entry name" value="NYN_YacP"/>
    <property type="match status" value="1"/>
</dbReference>
<gene>
    <name evidence="2" type="ORF">MNBD_DELTA01-795</name>
</gene>
<dbReference type="AlphaFoldDB" id="A0A3B0QVN5"/>
<proteinExistence type="predicted"/>